<sequence>AYAGKENPNGKRFEGIIRFVTPVYKDDKKVGYVSLALDHEHIMQFTDTVNPTGKNPLQDIADASVGNYAFMWDYEGKNISHPRDYFILGYDENTGKKSMPWLSLDVAKKYYASNKEINEFLKDYPTFEKQTLKKKPNIKQLTKDGNVGLDCRYLNFAPQCQGWMQVTKNGGYGSFIIYWSKVWKLTTAATIPYYTGKYANSKRGFGFVTIGANVNEFHAAADETKRNVRKILYEQTDIMKEIVDENEFAIKSFIKSLINELTIVTFVMVILVIFVAIWMSNYITSKIEKLLIGTKKFAKNEFDYRIEETSTDEIGKLEKSFNNMASKIKTLIYEQKELNEHLEEKVQEKTKELIVINEELENRIKQEVSKNRQKDMHLVQQSKMANIGEMVSMIIHQWKQPLNAISMITSGIELRLKLKQNSDEDLKKDSESIKKQISLMSNTMNDFRDFFKQKDKAIYSVDITIHKTINLIHDIYKSLGVTIKYEISNNNLKTIGYENELIQVLLNILNNARDIIKEKNCEIKRIDIDVDAMGDDIIIEIKDYAGGINKAVIDKIFEPYFTTKSDDKGTGLGLYMCKSILNKINAEIGVQNFTATIDNKEFRGANFRIIIQNYKNEH</sequence>
<dbReference type="Gene3D" id="3.30.565.10">
    <property type="entry name" value="Histidine kinase-like ATPase, C-terminal domain"/>
    <property type="match status" value="1"/>
</dbReference>
<keyword evidence="11 15" id="KW-1133">Transmembrane helix</keyword>
<dbReference type="SUPFAM" id="SSF47384">
    <property type="entry name" value="Homodimeric domain of signal transducing histidine kinase"/>
    <property type="match status" value="1"/>
</dbReference>
<dbReference type="EMBL" id="NXIF01000035">
    <property type="protein sequence ID" value="PKI80424.1"/>
    <property type="molecule type" value="Genomic_DNA"/>
</dbReference>
<keyword evidence="14" id="KW-0175">Coiled coil</keyword>
<keyword evidence="8" id="KW-0547">Nucleotide-binding</keyword>
<dbReference type="SMART" id="SM00387">
    <property type="entry name" value="HATPase_c"/>
    <property type="match status" value="1"/>
</dbReference>
<dbReference type="PANTHER" id="PTHR45528">
    <property type="entry name" value="SENSOR HISTIDINE KINASE CPXA"/>
    <property type="match status" value="1"/>
</dbReference>
<organism evidence="18 19">
    <name type="scientific">Malaciobacter halophilus</name>
    <dbReference type="NCBI Taxonomy" id="197482"/>
    <lineage>
        <taxon>Bacteria</taxon>
        <taxon>Pseudomonadati</taxon>
        <taxon>Campylobacterota</taxon>
        <taxon>Epsilonproteobacteria</taxon>
        <taxon>Campylobacterales</taxon>
        <taxon>Arcobacteraceae</taxon>
        <taxon>Malaciobacter</taxon>
    </lineage>
</organism>
<gene>
    <name evidence="18" type="ORF">CP960_09455</name>
</gene>
<evidence type="ECO:0000256" key="11">
    <source>
        <dbReference type="ARBA" id="ARBA00022989"/>
    </source>
</evidence>
<feature type="transmembrane region" description="Helical" evidence="15">
    <location>
        <begin position="261"/>
        <end position="279"/>
    </location>
</feature>
<evidence type="ECO:0000256" key="4">
    <source>
        <dbReference type="ARBA" id="ARBA00022475"/>
    </source>
</evidence>
<dbReference type="EC" id="2.7.13.3" evidence="3"/>
<dbReference type="SUPFAM" id="SSF158472">
    <property type="entry name" value="HAMP domain-like"/>
    <property type="match status" value="1"/>
</dbReference>
<comment type="catalytic activity">
    <reaction evidence="1">
        <text>ATP + protein L-histidine = ADP + protein N-phospho-L-histidine.</text>
        <dbReference type="EC" id="2.7.13.3"/>
    </reaction>
</comment>
<evidence type="ECO:0000256" key="14">
    <source>
        <dbReference type="SAM" id="Coils"/>
    </source>
</evidence>
<evidence type="ECO:0000256" key="10">
    <source>
        <dbReference type="ARBA" id="ARBA00022840"/>
    </source>
</evidence>
<protein>
    <recommendedName>
        <fullName evidence="3">histidine kinase</fullName>
        <ecNumber evidence="3">2.7.13.3</ecNumber>
    </recommendedName>
</protein>
<dbReference type="Gene3D" id="1.10.287.130">
    <property type="match status" value="1"/>
</dbReference>
<evidence type="ECO:0000256" key="15">
    <source>
        <dbReference type="SAM" id="Phobius"/>
    </source>
</evidence>
<comment type="subcellular location">
    <subcellularLocation>
        <location evidence="2">Cell membrane</location>
        <topology evidence="2">Multi-pass membrane protein</topology>
    </subcellularLocation>
</comment>
<dbReference type="CDD" id="cd06225">
    <property type="entry name" value="HAMP"/>
    <property type="match status" value="1"/>
</dbReference>
<dbReference type="GO" id="GO:0000155">
    <property type="term" value="F:phosphorelay sensor kinase activity"/>
    <property type="evidence" value="ECO:0007669"/>
    <property type="project" value="InterPro"/>
</dbReference>
<dbReference type="InterPro" id="IPR003660">
    <property type="entry name" value="HAMP_dom"/>
</dbReference>
<dbReference type="SUPFAM" id="SSF55874">
    <property type="entry name" value="ATPase domain of HSP90 chaperone/DNA topoisomerase II/histidine kinase"/>
    <property type="match status" value="1"/>
</dbReference>
<dbReference type="Proteomes" id="UP000233248">
    <property type="component" value="Unassembled WGS sequence"/>
</dbReference>
<evidence type="ECO:0000313" key="18">
    <source>
        <dbReference type="EMBL" id="PKI80424.1"/>
    </source>
</evidence>
<dbReference type="InterPro" id="IPR036890">
    <property type="entry name" value="HATPase_C_sf"/>
</dbReference>
<feature type="non-terminal residue" evidence="18">
    <location>
        <position position="1"/>
    </location>
</feature>
<evidence type="ECO:0000256" key="8">
    <source>
        <dbReference type="ARBA" id="ARBA00022741"/>
    </source>
</evidence>
<keyword evidence="13 15" id="KW-0472">Membrane</keyword>
<comment type="caution">
    <text evidence="18">The sequence shown here is derived from an EMBL/GenBank/DDBJ whole genome shotgun (WGS) entry which is preliminary data.</text>
</comment>
<name>A0A2N1J1P4_9BACT</name>
<dbReference type="InterPro" id="IPR050398">
    <property type="entry name" value="HssS/ArlS-like"/>
</dbReference>
<reference evidence="18 19" key="1">
    <citation type="submission" date="2017-09" db="EMBL/GenBank/DDBJ databases">
        <title>Genomics of the genus Arcobacter.</title>
        <authorList>
            <person name="Perez-Cataluna A."/>
            <person name="Figueras M.J."/>
            <person name="Salas-Masso N."/>
        </authorList>
    </citation>
    <scope>NUCLEOTIDE SEQUENCE [LARGE SCALE GENOMIC DNA]</scope>
    <source>
        <strain evidence="18 19">DSM 18005</strain>
    </source>
</reference>
<evidence type="ECO:0000259" key="16">
    <source>
        <dbReference type="PROSITE" id="PS50109"/>
    </source>
</evidence>
<dbReference type="PROSITE" id="PS50885">
    <property type="entry name" value="HAMP"/>
    <property type="match status" value="1"/>
</dbReference>
<evidence type="ECO:0000313" key="19">
    <source>
        <dbReference type="Proteomes" id="UP000233248"/>
    </source>
</evidence>
<evidence type="ECO:0000256" key="3">
    <source>
        <dbReference type="ARBA" id="ARBA00012438"/>
    </source>
</evidence>
<feature type="domain" description="Histidine kinase" evidence="16">
    <location>
        <begin position="393"/>
        <end position="615"/>
    </location>
</feature>
<dbReference type="InterPro" id="IPR004358">
    <property type="entry name" value="Sig_transdc_His_kin-like_C"/>
</dbReference>
<accession>A0A2N1J1P4</accession>
<evidence type="ECO:0000256" key="2">
    <source>
        <dbReference type="ARBA" id="ARBA00004651"/>
    </source>
</evidence>
<evidence type="ECO:0000256" key="6">
    <source>
        <dbReference type="ARBA" id="ARBA00022679"/>
    </source>
</evidence>
<keyword evidence="12" id="KW-0902">Two-component regulatory system</keyword>
<dbReference type="Pfam" id="PF02518">
    <property type="entry name" value="HATPase_c"/>
    <property type="match status" value="1"/>
</dbReference>
<dbReference type="GO" id="GO:0005886">
    <property type="term" value="C:plasma membrane"/>
    <property type="evidence" value="ECO:0007669"/>
    <property type="project" value="UniProtKB-SubCell"/>
</dbReference>
<feature type="domain" description="HAMP" evidence="17">
    <location>
        <begin position="281"/>
        <end position="333"/>
    </location>
</feature>
<evidence type="ECO:0000256" key="5">
    <source>
        <dbReference type="ARBA" id="ARBA00022553"/>
    </source>
</evidence>
<keyword evidence="19" id="KW-1185">Reference proteome</keyword>
<dbReference type="InterPro" id="IPR003594">
    <property type="entry name" value="HATPase_dom"/>
</dbReference>
<keyword evidence="7 15" id="KW-0812">Transmembrane</keyword>
<keyword evidence="10" id="KW-0067">ATP-binding</keyword>
<dbReference type="Pfam" id="PF00672">
    <property type="entry name" value="HAMP"/>
    <property type="match status" value="1"/>
</dbReference>
<dbReference type="RefSeq" id="WP_101185170.1">
    <property type="nucleotide sequence ID" value="NZ_NXIF01000035.1"/>
</dbReference>
<dbReference type="InterPro" id="IPR005467">
    <property type="entry name" value="His_kinase_dom"/>
</dbReference>
<dbReference type="InterPro" id="IPR036097">
    <property type="entry name" value="HisK_dim/P_sf"/>
</dbReference>
<dbReference type="PROSITE" id="PS50109">
    <property type="entry name" value="HIS_KIN"/>
    <property type="match status" value="1"/>
</dbReference>
<keyword evidence="5" id="KW-0597">Phosphoprotein</keyword>
<dbReference type="CDD" id="cd00082">
    <property type="entry name" value="HisKA"/>
    <property type="match status" value="1"/>
</dbReference>
<evidence type="ECO:0000256" key="13">
    <source>
        <dbReference type="ARBA" id="ARBA00023136"/>
    </source>
</evidence>
<evidence type="ECO:0000259" key="17">
    <source>
        <dbReference type="PROSITE" id="PS50885"/>
    </source>
</evidence>
<dbReference type="SMART" id="SM00304">
    <property type="entry name" value="HAMP"/>
    <property type="match status" value="1"/>
</dbReference>
<proteinExistence type="predicted"/>
<keyword evidence="4" id="KW-1003">Cell membrane</keyword>
<feature type="coiled-coil region" evidence="14">
    <location>
        <begin position="332"/>
        <end position="363"/>
    </location>
</feature>
<evidence type="ECO:0000256" key="7">
    <source>
        <dbReference type="ARBA" id="ARBA00022692"/>
    </source>
</evidence>
<dbReference type="PANTHER" id="PTHR45528:SF1">
    <property type="entry name" value="SENSOR HISTIDINE KINASE CPXA"/>
    <property type="match status" value="1"/>
</dbReference>
<dbReference type="Gene3D" id="6.10.340.10">
    <property type="match status" value="1"/>
</dbReference>
<evidence type="ECO:0000256" key="9">
    <source>
        <dbReference type="ARBA" id="ARBA00022777"/>
    </source>
</evidence>
<dbReference type="AlphaFoldDB" id="A0A2N1J1P4"/>
<evidence type="ECO:0000256" key="12">
    <source>
        <dbReference type="ARBA" id="ARBA00023012"/>
    </source>
</evidence>
<keyword evidence="9 18" id="KW-0418">Kinase</keyword>
<dbReference type="PRINTS" id="PR00344">
    <property type="entry name" value="BCTRLSENSOR"/>
</dbReference>
<evidence type="ECO:0000256" key="1">
    <source>
        <dbReference type="ARBA" id="ARBA00000085"/>
    </source>
</evidence>
<dbReference type="GO" id="GO:0005524">
    <property type="term" value="F:ATP binding"/>
    <property type="evidence" value="ECO:0007669"/>
    <property type="project" value="UniProtKB-KW"/>
</dbReference>
<keyword evidence="6" id="KW-0808">Transferase</keyword>
<dbReference type="InterPro" id="IPR003661">
    <property type="entry name" value="HisK_dim/P_dom"/>
</dbReference>